<evidence type="ECO:0000313" key="2">
    <source>
        <dbReference type="EMBL" id="MPC41536.1"/>
    </source>
</evidence>
<evidence type="ECO:0000313" key="3">
    <source>
        <dbReference type="Proteomes" id="UP000324222"/>
    </source>
</evidence>
<dbReference type="Proteomes" id="UP000324222">
    <property type="component" value="Unassembled WGS sequence"/>
</dbReference>
<accession>A0A5B7F8C0</accession>
<proteinExistence type="predicted"/>
<gene>
    <name evidence="2" type="ORF">E2C01_035135</name>
</gene>
<feature type="compositionally biased region" description="Polar residues" evidence="1">
    <location>
        <begin position="1"/>
        <end position="18"/>
    </location>
</feature>
<protein>
    <submittedName>
        <fullName evidence="2">Uncharacterized protein</fullName>
    </submittedName>
</protein>
<organism evidence="2 3">
    <name type="scientific">Portunus trituberculatus</name>
    <name type="common">Swimming crab</name>
    <name type="synonym">Neptunus trituberculatus</name>
    <dbReference type="NCBI Taxonomy" id="210409"/>
    <lineage>
        <taxon>Eukaryota</taxon>
        <taxon>Metazoa</taxon>
        <taxon>Ecdysozoa</taxon>
        <taxon>Arthropoda</taxon>
        <taxon>Crustacea</taxon>
        <taxon>Multicrustacea</taxon>
        <taxon>Malacostraca</taxon>
        <taxon>Eumalacostraca</taxon>
        <taxon>Eucarida</taxon>
        <taxon>Decapoda</taxon>
        <taxon>Pleocyemata</taxon>
        <taxon>Brachyura</taxon>
        <taxon>Eubrachyura</taxon>
        <taxon>Portunoidea</taxon>
        <taxon>Portunidae</taxon>
        <taxon>Portuninae</taxon>
        <taxon>Portunus</taxon>
    </lineage>
</organism>
<dbReference type="OrthoDB" id="5964776at2759"/>
<sequence>MDYHSHSPSTIYVSTTPAPSDASYLESRTVPTTHTTPTSASTTPTATECARHFISDLASNASVRLLQPPPPAGPCNVTLLDEAGGSAEPFLFDRGDVRGVLITLYTVVFITGFVGFPDAVAACGCQCAVLQSTSAQHRHRFDCKGSS</sequence>
<keyword evidence="3" id="KW-1185">Reference proteome</keyword>
<evidence type="ECO:0000256" key="1">
    <source>
        <dbReference type="SAM" id="MobiDB-lite"/>
    </source>
</evidence>
<dbReference type="AlphaFoldDB" id="A0A5B7F8C0"/>
<name>A0A5B7F8C0_PORTR</name>
<feature type="region of interest" description="Disordered" evidence="1">
    <location>
        <begin position="1"/>
        <end position="44"/>
    </location>
</feature>
<dbReference type="EMBL" id="VSRR010005093">
    <property type="protein sequence ID" value="MPC41536.1"/>
    <property type="molecule type" value="Genomic_DNA"/>
</dbReference>
<comment type="caution">
    <text evidence="2">The sequence shown here is derived from an EMBL/GenBank/DDBJ whole genome shotgun (WGS) entry which is preliminary data.</text>
</comment>
<feature type="compositionally biased region" description="Low complexity" evidence="1">
    <location>
        <begin position="29"/>
        <end position="44"/>
    </location>
</feature>
<reference evidence="2 3" key="1">
    <citation type="submission" date="2019-05" db="EMBL/GenBank/DDBJ databases">
        <title>Another draft genome of Portunus trituberculatus and its Hox gene families provides insights of decapod evolution.</title>
        <authorList>
            <person name="Jeong J.-H."/>
            <person name="Song I."/>
            <person name="Kim S."/>
            <person name="Choi T."/>
            <person name="Kim D."/>
            <person name="Ryu S."/>
            <person name="Kim W."/>
        </authorList>
    </citation>
    <scope>NUCLEOTIDE SEQUENCE [LARGE SCALE GENOMIC DNA]</scope>
    <source>
        <tissue evidence="2">Muscle</tissue>
    </source>
</reference>